<keyword evidence="2" id="KW-0732">Signal</keyword>
<keyword evidence="1" id="KW-1133">Transmembrane helix</keyword>
<evidence type="ECO:0000313" key="4">
    <source>
        <dbReference type="Proteomes" id="UP000030762"/>
    </source>
</evidence>
<feature type="chain" id="PRO_5004582948" evidence="2">
    <location>
        <begin position="19"/>
        <end position="105"/>
    </location>
</feature>
<keyword evidence="1" id="KW-0472">Membrane</keyword>
<reference evidence="3 4" key="1">
    <citation type="submission" date="2012-04" db="EMBL/GenBank/DDBJ databases">
        <title>The Genome Sequence of Saprolegnia declina VS20.</title>
        <authorList>
            <consortium name="The Broad Institute Genome Sequencing Platform"/>
            <person name="Russ C."/>
            <person name="Nusbaum C."/>
            <person name="Tyler B."/>
            <person name="van West P."/>
            <person name="Dieguez-Uribeondo J."/>
            <person name="de Bruijn I."/>
            <person name="Tripathy S."/>
            <person name="Jiang R."/>
            <person name="Young S.K."/>
            <person name="Zeng Q."/>
            <person name="Gargeya S."/>
            <person name="Fitzgerald M."/>
            <person name="Haas B."/>
            <person name="Abouelleil A."/>
            <person name="Alvarado L."/>
            <person name="Arachchi H.M."/>
            <person name="Berlin A."/>
            <person name="Chapman S.B."/>
            <person name="Goldberg J."/>
            <person name="Griggs A."/>
            <person name="Gujja S."/>
            <person name="Hansen M."/>
            <person name="Howarth C."/>
            <person name="Imamovic A."/>
            <person name="Larimer J."/>
            <person name="McCowen C."/>
            <person name="Montmayeur A."/>
            <person name="Murphy C."/>
            <person name="Neiman D."/>
            <person name="Pearson M."/>
            <person name="Priest M."/>
            <person name="Roberts A."/>
            <person name="Saif S."/>
            <person name="Shea T."/>
            <person name="Sisk P."/>
            <person name="Sykes S."/>
            <person name="Wortman J."/>
            <person name="Nusbaum C."/>
            <person name="Birren B."/>
        </authorList>
    </citation>
    <scope>NUCLEOTIDE SEQUENCE [LARGE SCALE GENOMIC DNA]</scope>
    <source>
        <strain evidence="3 4">VS20</strain>
    </source>
</reference>
<protein>
    <submittedName>
        <fullName evidence="3">Uncharacterized protein</fullName>
    </submittedName>
</protein>
<gene>
    <name evidence="3" type="ORF">SDRG_13730</name>
</gene>
<dbReference type="VEuPathDB" id="FungiDB:SDRG_13730"/>
<dbReference type="InParanoid" id="T0Q1I5"/>
<feature type="signal peptide" evidence="2">
    <location>
        <begin position="1"/>
        <end position="18"/>
    </location>
</feature>
<name>T0Q1I5_SAPDV</name>
<proteinExistence type="predicted"/>
<keyword evidence="4" id="KW-1185">Reference proteome</keyword>
<dbReference type="GeneID" id="19954457"/>
<evidence type="ECO:0000256" key="2">
    <source>
        <dbReference type="SAM" id="SignalP"/>
    </source>
</evidence>
<evidence type="ECO:0000313" key="3">
    <source>
        <dbReference type="EMBL" id="EQC28401.1"/>
    </source>
</evidence>
<keyword evidence="1" id="KW-0812">Transmembrane</keyword>
<evidence type="ECO:0000256" key="1">
    <source>
        <dbReference type="SAM" id="Phobius"/>
    </source>
</evidence>
<accession>T0Q1I5</accession>
<feature type="transmembrane region" description="Helical" evidence="1">
    <location>
        <begin position="65"/>
        <end position="87"/>
    </location>
</feature>
<organism evidence="3 4">
    <name type="scientific">Saprolegnia diclina (strain VS20)</name>
    <dbReference type="NCBI Taxonomy" id="1156394"/>
    <lineage>
        <taxon>Eukaryota</taxon>
        <taxon>Sar</taxon>
        <taxon>Stramenopiles</taxon>
        <taxon>Oomycota</taxon>
        <taxon>Saprolegniomycetes</taxon>
        <taxon>Saprolegniales</taxon>
        <taxon>Saprolegniaceae</taxon>
        <taxon>Saprolegnia</taxon>
    </lineage>
</organism>
<dbReference type="RefSeq" id="XP_008618049.1">
    <property type="nucleotide sequence ID" value="XM_008619827.1"/>
</dbReference>
<dbReference type="Proteomes" id="UP000030762">
    <property type="component" value="Unassembled WGS sequence"/>
</dbReference>
<sequence length="105" mass="11130">MWVPTATCGLFFLITVCAACFIDTSSRLSGLGLRLLACLGFGLLVAPQVLLLVRLGSATFSAVYIILPWLILMGLVAFAGIAAAMFLDLDNLMNVPATTPHEDEA</sequence>
<dbReference type="AlphaFoldDB" id="T0Q1I5"/>
<feature type="transmembrane region" description="Helical" evidence="1">
    <location>
        <begin position="34"/>
        <end position="53"/>
    </location>
</feature>
<dbReference type="EMBL" id="JH767194">
    <property type="protein sequence ID" value="EQC28401.1"/>
    <property type="molecule type" value="Genomic_DNA"/>
</dbReference>